<sequence length="180" mass="20318">EGKAEFDIDVWSMKFRDGLQPLLTFVYGDAYESALDEVGRKGVKQEVPPESIEWLELHSLEMATSINLTTREMLRRTLIEGFAQGESIPKITRRIKGFFEETYKNRAKTIARTEVIAANSEGALKGYEVEGVQKAEFYTALDERVCEECMALHGNVYPISEAHGLIPVHPSCRCTYVPIV</sequence>
<dbReference type="AlphaFoldDB" id="X1BN86"/>
<reference evidence="2" key="1">
    <citation type="journal article" date="2014" name="Front. Microbiol.">
        <title>High frequency of phylogenetically diverse reductive dehalogenase-homologous genes in deep subseafloor sedimentary metagenomes.</title>
        <authorList>
            <person name="Kawai M."/>
            <person name="Futagami T."/>
            <person name="Toyoda A."/>
            <person name="Takaki Y."/>
            <person name="Nishi S."/>
            <person name="Hori S."/>
            <person name="Arai W."/>
            <person name="Tsubouchi T."/>
            <person name="Morono Y."/>
            <person name="Uchiyama I."/>
            <person name="Ito T."/>
            <person name="Fujiyama A."/>
            <person name="Inagaki F."/>
            <person name="Takami H."/>
        </authorList>
    </citation>
    <scope>NUCLEOTIDE SEQUENCE</scope>
    <source>
        <strain evidence="2">Expedition CK06-06</strain>
    </source>
</reference>
<dbReference type="NCBIfam" id="TIGR01641">
    <property type="entry name" value="phageSPP1_gp7"/>
    <property type="match status" value="1"/>
</dbReference>
<dbReference type="Pfam" id="PF04233">
    <property type="entry name" value="Phage_Mu_F"/>
    <property type="match status" value="1"/>
</dbReference>
<gene>
    <name evidence="2" type="ORF">S01H4_43250</name>
</gene>
<organism evidence="2">
    <name type="scientific">marine sediment metagenome</name>
    <dbReference type="NCBI Taxonomy" id="412755"/>
    <lineage>
        <taxon>unclassified sequences</taxon>
        <taxon>metagenomes</taxon>
        <taxon>ecological metagenomes</taxon>
    </lineage>
</organism>
<name>X1BN86_9ZZZZ</name>
<evidence type="ECO:0000313" key="2">
    <source>
        <dbReference type="EMBL" id="GAG97404.1"/>
    </source>
</evidence>
<feature type="domain" description="Phage head morphogenesis" evidence="1">
    <location>
        <begin position="74"/>
        <end position="176"/>
    </location>
</feature>
<proteinExistence type="predicted"/>
<accession>X1BN86</accession>
<dbReference type="InterPro" id="IPR006528">
    <property type="entry name" value="Phage_head_morphogenesis_dom"/>
</dbReference>
<dbReference type="EMBL" id="BART01023842">
    <property type="protein sequence ID" value="GAG97404.1"/>
    <property type="molecule type" value="Genomic_DNA"/>
</dbReference>
<protein>
    <recommendedName>
        <fullName evidence="1">Phage head morphogenesis domain-containing protein</fullName>
    </recommendedName>
</protein>
<evidence type="ECO:0000259" key="1">
    <source>
        <dbReference type="Pfam" id="PF04233"/>
    </source>
</evidence>
<comment type="caution">
    <text evidence="2">The sequence shown here is derived from an EMBL/GenBank/DDBJ whole genome shotgun (WGS) entry which is preliminary data.</text>
</comment>
<feature type="non-terminal residue" evidence="2">
    <location>
        <position position="1"/>
    </location>
</feature>